<comment type="caution">
    <text evidence="3">The sequence shown here is derived from an EMBL/GenBank/DDBJ whole genome shotgun (WGS) entry which is preliminary data.</text>
</comment>
<dbReference type="RefSeq" id="WP_135151703.1">
    <property type="nucleotide sequence ID" value="NZ_SOMN01000007.1"/>
</dbReference>
<dbReference type="OrthoDB" id="2626906at2"/>
<evidence type="ECO:0000313" key="4">
    <source>
        <dbReference type="Proteomes" id="UP000297900"/>
    </source>
</evidence>
<keyword evidence="4" id="KW-1185">Reference proteome</keyword>
<feature type="region of interest" description="Disordered" evidence="1">
    <location>
        <begin position="26"/>
        <end position="75"/>
    </location>
</feature>
<sequence length="140" mass="14672">MKKNNKTAMAMSVAVLTLVLMGTACNNANNNANSSPSASPSVSASPSPSASAPTESEVASPSASPEIIDATGKYAGLQDNHTIEITTDKGPTAFQVSPEISEKVGSWEEETPVKFQYKSEILEANGEKVDQLTILSIDKQ</sequence>
<protein>
    <recommendedName>
        <fullName evidence="5">Bacterial spore germination immunoglobulin-like domain-containing protein</fullName>
    </recommendedName>
</protein>
<dbReference type="EMBL" id="SOMN01000007">
    <property type="protein sequence ID" value="TFE28195.1"/>
    <property type="molecule type" value="Genomic_DNA"/>
</dbReference>
<gene>
    <name evidence="3" type="ORF">E2980_08240</name>
</gene>
<dbReference type="PROSITE" id="PS51257">
    <property type="entry name" value="PROKAR_LIPOPROTEIN"/>
    <property type="match status" value="1"/>
</dbReference>
<evidence type="ECO:0008006" key="5">
    <source>
        <dbReference type="Google" id="ProtNLM"/>
    </source>
</evidence>
<organism evidence="3 4">
    <name type="scientific">Cohnella luojiensis</name>
    <dbReference type="NCBI Taxonomy" id="652876"/>
    <lineage>
        <taxon>Bacteria</taxon>
        <taxon>Bacillati</taxon>
        <taxon>Bacillota</taxon>
        <taxon>Bacilli</taxon>
        <taxon>Bacillales</taxon>
        <taxon>Paenibacillaceae</taxon>
        <taxon>Cohnella</taxon>
    </lineage>
</organism>
<dbReference type="AlphaFoldDB" id="A0A4Y8M201"/>
<feature type="signal peptide" evidence="2">
    <location>
        <begin position="1"/>
        <end position="28"/>
    </location>
</feature>
<dbReference type="Proteomes" id="UP000297900">
    <property type="component" value="Unassembled WGS sequence"/>
</dbReference>
<keyword evidence="2" id="KW-0732">Signal</keyword>
<proteinExistence type="predicted"/>
<evidence type="ECO:0000313" key="3">
    <source>
        <dbReference type="EMBL" id="TFE28195.1"/>
    </source>
</evidence>
<name>A0A4Y8M201_9BACL</name>
<feature type="chain" id="PRO_5039511295" description="Bacterial spore germination immunoglobulin-like domain-containing protein" evidence="2">
    <location>
        <begin position="29"/>
        <end position="140"/>
    </location>
</feature>
<evidence type="ECO:0000256" key="2">
    <source>
        <dbReference type="SAM" id="SignalP"/>
    </source>
</evidence>
<evidence type="ECO:0000256" key="1">
    <source>
        <dbReference type="SAM" id="MobiDB-lite"/>
    </source>
</evidence>
<accession>A0A4Y8M201</accession>
<reference evidence="3 4" key="1">
    <citation type="submission" date="2019-03" db="EMBL/GenBank/DDBJ databases">
        <title>Cohnella endophytica sp. nov., a novel endophytic bacterium isolated from bark of Sonneratia apetala.</title>
        <authorList>
            <person name="Tuo L."/>
        </authorList>
    </citation>
    <scope>NUCLEOTIDE SEQUENCE [LARGE SCALE GENOMIC DNA]</scope>
    <source>
        <strain evidence="3 4">CCTCC AB 208254</strain>
    </source>
</reference>
<feature type="compositionally biased region" description="Low complexity" evidence="1">
    <location>
        <begin position="26"/>
        <end position="65"/>
    </location>
</feature>